<name>A0ACC3DNV1_9PEZI</name>
<comment type="caution">
    <text evidence="1">The sequence shown here is derived from an EMBL/GenBank/DDBJ whole genome shotgun (WGS) entry which is preliminary data.</text>
</comment>
<protein>
    <submittedName>
        <fullName evidence="1">Uncharacterized protein</fullName>
    </submittedName>
</protein>
<proteinExistence type="predicted"/>
<keyword evidence="2" id="KW-1185">Reference proteome</keyword>
<dbReference type="Proteomes" id="UP001186974">
    <property type="component" value="Unassembled WGS sequence"/>
</dbReference>
<dbReference type="EMBL" id="JAWDJW010002136">
    <property type="protein sequence ID" value="KAK3078173.1"/>
    <property type="molecule type" value="Genomic_DNA"/>
</dbReference>
<sequence>LHLNINASTTIHGSNNLVSIPQLDSARLSAILVSALRQHAAQSQTMKADGSMRAAKVNVEINCGISITGDRNVVGNVPISVRRRQGEGVGSSASSAAPVSAVAEAVTAATAGAPSTGAKRRADDDGGDQPGAKRLDVTAEGLS</sequence>
<evidence type="ECO:0000313" key="1">
    <source>
        <dbReference type="EMBL" id="KAK3078173.1"/>
    </source>
</evidence>
<accession>A0ACC3DNV1</accession>
<gene>
    <name evidence="1" type="ORF">LTS18_008255</name>
</gene>
<reference evidence="1" key="1">
    <citation type="submission" date="2024-09" db="EMBL/GenBank/DDBJ databases">
        <title>Black Yeasts Isolated from many extreme environments.</title>
        <authorList>
            <person name="Coleine C."/>
            <person name="Stajich J.E."/>
            <person name="Selbmann L."/>
        </authorList>
    </citation>
    <scope>NUCLEOTIDE SEQUENCE</scope>
    <source>
        <strain evidence="1">CCFEE 5737</strain>
    </source>
</reference>
<organism evidence="1 2">
    <name type="scientific">Coniosporium uncinatum</name>
    <dbReference type="NCBI Taxonomy" id="93489"/>
    <lineage>
        <taxon>Eukaryota</taxon>
        <taxon>Fungi</taxon>
        <taxon>Dikarya</taxon>
        <taxon>Ascomycota</taxon>
        <taxon>Pezizomycotina</taxon>
        <taxon>Dothideomycetes</taxon>
        <taxon>Dothideomycetes incertae sedis</taxon>
        <taxon>Coniosporium</taxon>
    </lineage>
</organism>
<evidence type="ECO:0000313" key="2">
    <source>
        <dbReference type="Proteomes" id="UP001186974"/>
    </source>
</evidence>
<feature type="non-terminal residue" evidence="1">
    <location>
        <position position="1"/>
    </location>
</feature>